<dbReference type="EMBL" id="LUEZ02000106">
    <property type="protein sequence ID" value="RDB18292.1"/>
    <property type="molecule type" value="Genomic_DNA"/>
</dbReference>
<feature type="region of interest" description="Disordered" evidence="2">
    <location>
        <begin position="54"/>
        <end position="124"/>
    </location>
</feature>
<accession>A0A369JAD0</accession>
<dbReference type="STRING" id="39966.A0A369JAD0"/>
<dbReference type="InParanoid" id="A0A369JAD0"/>
<reference evidence="4" key="1">
    <citation type="submission" date="2018-04" db="EMBL/GenBank/DDBJ databases">
        <title>Whole genome sequencing of Hypsizygus marmoreus.</title>
        <authorList>
            <person name="Choi I.-G."/>
            <person name="Min B."/>
            <person name="Kim J.-G."/>
            <person name="Kim S."/>
            <person name="Oh Y.-L."/>
            <person name="Kong W.-S."/>
            <person name="Park H."/>
            <person name="Jeong J."/>
            <person name="Song E.-S."/>
        </authorList>
    </citation>
    <scope>NUCLEOTIDE SEQUENCE [LARGE SCALE GENOMIC DNA]</scope>
    <source>
        <strain evidence="4">51987-8</strain>
    </source>
</reference>
<keyword evidence="5" id="KW-1185">Reference proteome</keyword>
<evidence type="ECO:0000256" key="1">
    <source>
        <dbReference type="SAM" id="Coils"/>
    </source>
</evidence>
<evidence type="ECO:0000313" key="4">
    <source>
        <dbReference type="EMBL" id="RDB18292.1"/>
    </source>
</evidence>
<sequence length="473" mass="53117">MVTKTSALLSNEPLRRRIQPFTNGTPTMHTLTLNTASGSVTSSDSAKDFTVVYDNEDENAGDETKLDGLSSGDETGSDLGAGDDDDDALKKPSETKQRKENSSLPPLDTKNLPEYADHARSPDSPNTRAWYEFDLAVVVALVSPIGNWLTGGDHIKNLFLIILLIFYLHQIIEVPWELYRKARPRRRAPNIPPSKVDEKYKQIATSELHALELFFLALTAASPFFGALFLRYATAAVLGEDSVSWFSTALFVMATGMRPWSHLVERFNRRTTDLHDVIHYPSPNINAEDVQAQMADMLKRIAYLERSLAKTKTKFVDATEEVYEYVDHAVDSVDRSVRKHDKKYDKQDAKIKDLEHTIEMLKGKGKQKVGLSVNTQPASPSLLNYILPQWWFSPPPHHRTMYTSPTYSPSGKASLRSFPSSSSMQLETIPEEETSKYPVLAQPANLPALVLSRIGYLATMPLRAVLRMVLRNY</sequence>
<protein>
    <submittedName>
        <fullName evidence="4">Uncharacterized protein</fullName>
    </submittedName>
</protein>
<dbReference type="PANTHER" id="PTHR42032:SF1">
    <property type="entry name" value="YALI0E30679P"/>
    <property type="match status" value="1"/>
</dbReference>
<evidence type="ECO:0000256" key="2">
    <source>
        <dbReference type="SAM" id="MobiDB-lite"/>
    </source>
</evidence>
<keyword evidence="1" id="KW-0175">Coiled coil</keyword>
<feature type="transmembrane region" description="Helical" evidence="3">
    <location>
        <begin position="129"/>
        <end position="146"/>
    </location>
</feature>
<proteinExistence type="predicted"/>
<keyword evidence="3" id="KW-0812">Transmembrane</keyword>
<dbReference type="Proteomes" id="UP000076154">
    <property type="component" value="Unassembled WGS sequence"/>
</dbReference>
<feature type="transmembrane region" description="Helical" evidence="3">
    <location>
        <begin position="210"/>
        <end position="230"/>
    </location>
</feature>
<feature type="transmembrane region" description="Helical" evidence="3">
    <location>
        <begin position="242"/>
        <end position="260"/>
    </location>
</feature>
<keyword evidence="3" id="KW-0472">Membrane</keyword>
<feature type="region of interest" description="Disordered" evidence="2">
    <location>
        <begin position="1"/>
        <end position="26"/>
    </location>
</feature>
<name>A0A369JAD0_HYPMA</name>
<keyword evidence="3" id="KW-1133">Transmembrane helix</keyword>
<dbReference type="OrthoDB" id="10263751at2759"/>
<comment type="caution">
    <text evidence="4">The sequence shown here is derived from an EMBL/GenBank/DDBJ whole genome shotgun (WGS) entry which is preliminary data.</text>
</comment>
<feature type="compositionally biased region" description="Basic and acidic residues" evidence="2">
    <location>
        <begin position="88"/>
        <end position="101"/>
    </location>
</feature>
<evidence type="ECO:0000256" key="3">
    <source>
        <dbReference type="SAM" id="Phobius"/>
    </source>
</evidence>
<dbReference type="PANTHER" id="PTHR42032">
    <property type="entry name" value="YALI0E30679P"/>
    <property type="match status" value="1"/>
</dbReference>
<feature type="coiled-coil region" evidence="1">
    <location>
        <begin position="337"/>
        <end position="364"/>
    </location>
</feature>
<evidence type="ECO:0000313" key="5">
    <source>
        <dbReference type="Proteomes" id="UP000076154"/>
    </source>
</evidence>
<organism evidence="4 5">
    <name type="scientific">Hypsizygus marmoreus</name>
    <name type="common">White beech mushroom</name>
    <name type="synonym">Agaricus marmoreus</name>
    <dbReference type="NCBI Taxonomy" id="39966"/>
    <lineage>
        <taxon>Eukaryota</taxon>
        <taxon>Fungi</taxon>
        <taxon>Dikarya</taxon>
        <taxon>Basidiomycota</taxon>
        <taxon>Agaricomycotina</taxon>
        <taxon>Agaricomycetes</taxon>
        <taxon>Agaricomycetidae</taxon>
        <taxon>Agaricales</taxon>
        <taxon>Tricholomatineae</taxon>
        <taxon>Lyophyllaceae</taxon>
        <taxon>Hypsizygus</taxon>
    </lineage>
</organism>
<dbReference type="AlphaFoldDB" id="A0A369JAD0"/>
<feature type="transmembrane region" description="Helical" evidence="3">
    <location>
        <begin position="158"/>
        <end position="179"/>
    </location>
</feature>
<gene>
    <name evidence="4" type="ORF">Hypma_000549</name>
</gene>